<feature type="region of interest" description="Disordered" evidence="6">
    <location>
        <begin position="1"/>
        <end position="43"/>
    </location>
</feature>
<gene>
    <name evidence="8" type="ORF">BT96DRAFT_991389</name>
</gene>
<feature type="domain" description="Helicase ATP-binding" evidence="7">
    <location>
        <begin position="72"/>
        <end position="253"/>
    </location>
</feature>
<evidence type="ECO:0000256" key="1">
    <source>
        <dbReference type="ARBA" id="ARBA00022741"/>
    </source>
</evidence>
<dbReference type="SUPFAM" id="SSF52540">
    <property type="entry name" value="P-loop containing nucleoside triphosphate hydrolases"/>
    <property type="match status" value="2"/>
</dbReference>
<reference evidence="8" key="1">
    <citation type="journal article" date="2019" name="Environ. Microbiol.">
        <title>Fungal ecological strategies reflected in gene transcription - a case study of two litter decomposers.</title>
        <authorList>
            <person name="Barbi F."/>
            <person name="Kohler A."/>
            <person name="Barry K."/>
            <person name="Baskaran P."/>
            <person name="Daum C."/>
            <person name="Fauchery L."/>
            <person name="Ihrmark K."/>
            <person name="Kuo A."/>
            <person name="LaButti K."/>
            <person name="Lipzen A."/>
            <person name="Morin E."/>
            <person name="Grigoriev I.V."/>
            <person name="Henrissat B."/>
            <person name="Lindahl B."/>
            <person name="Martin F."/>
        </authorList>
    </citation>
    <scope>NUCLEOTIDE SEQUENCE</scope>
    <source>
        <strain evidence="8">JB14</strain>
    </source>
</reference>
<dbReference type="Gene3D" id="3.40.50.300">
    <property type="entry name" value="P-loop containing nucleotide triphosphate hydrolases"/>
    <property type="match status" value="2"/>
</dbReference>
<dbReference type="InterPro" id="IPR027417">
    <property type="entry name" value="P-loop_NTPase"/>
</dbReference>
<keyword evidence="5" id="KW-0347">Helicase</keyword>
<dbReference type="AlphaFoldDB" id="A0A6A4HST0"/>
<dbReference type="SMART" id="SM00487">
    <property type="entry name" value="DEXDc"/>
    <property type="match status" value="1"/>
</dbReference>
<evidence type="ECO:0000256" key="6">
    <source>
        <dbReference type="SAM" id="MobiDB-lite"/>
    </source>
</evidence>
<accession>A0A6A4HST0</accession>
<name>A0A6A4HST0_9AGAR</name>
<evidence type="ECO:0000313" key="9">
    <source>
        <dbReference type="Proteomes" id="UP000799118"/>
    </source>
</evidence>
<dbReference type="GO" id="GO:0016787">
    <property type="term" value="F:hydrolase activity"/>
    <property type="evidence" value="ECO:0007669"/>
    <property type="project" value="UniProtKB-KW"/>
</dbReference>
<evidence type="ECO:0000256" key="2">
    <source>
        <dbReference type="ARBA" id="ARBA00022801"/>
    </source>
</evidence>
<dbReference type="Pfam" id="PF00271">
    <property type="entry name" value="Helicase_C"/>
    <property type="match status" value="1"/>
</dbReference>
<dbReference type="Proteomes" id="UP000799118">
    <property type="component" value="Unassembled WGS sequence"/>
</dbReference>
<comment type="catalytic activity">
    <reaction evidence="5">
        <text>ATP + H2O = ADP + phosphate + H(+)</text>
        <dbReference type="Rhea" id="RHEA:13065"/>
        <dbReference type="ChEBI" id="CHEBI:15377"/>
        <dbReference type="ChEBI" id="CHEBI:15378"/>
        <dbReference type="ChEBI" id="CHEBI:30616"/>
        <dbReference type="ChEBI" id="CHEBI:43474"/>
        <dbReference type="ChEBI" id="CHEBI:456216"/>
        <dbReference type="EC" id="3.6.4.13"/>
    </reaction>
</comment>
<evidence type="ECO:0000259" key="7">
    <source>
        <dbReference type="PROSITE" id="PS51192"/>
    </source>
</evidence>
<evidence type="ECO:0000256" key="3">
    <source>
        <dbReference type="ARBA" id="ARBA00022840"/>
    </source>
</evidence>
<dbReference type="PROSITE" id="PS51192">
    <property type="entry name" value="HELICASE_ATP_BIND_1"/>
    <property type="match status" value="1"/>
</dbReference>
<dbReference type="EC" id="3.6.4.13" evidence="5"/>
<organism evidence="8 9">
    <name type="scientific">Gymnopus androsaceus JB14</name>
    <dbReference type="NCBI Taxonomy" id="1447944"/>
    <lineage>
        <taxon>Eukaryota</taxon>
        <taxon>Fungi</taxon>
        <taxon>Dikarya</taxon>
        <taxon>Basidiomycota</taxon>
        <taxon>Agaricomycotina</taxon>
        <taxon>Agaricomycetes</taxon>
        <taxon>Agaricomycetidae</taxon>
        <taxon>Agaricales</taxon>
        <taxon>Marasmiineae</taxon>
        <taxon>Omphalotaceae</taxon>
        <taxon>Gymnopus</taxon>
    </lineage>
</organism>
<dbReference type="Pfam" id="PF00270">
    <property type="entry name" value="DEAD"/>
    <property type="match status" value="1"/>
</dbReference>
<keyword evidence="1 5" id="KW-0547">Nucleotide-binding</keyword>
<dbReference type="EMBL" id="ML769437">
    <property type="protein sequence ID" value="KAE9402222.1"/>
    <property type="molecule type" value="Genomic_DNA"/>
</dbReference>
<keyword evidence="4 5" id="KW-0694">RNA-binding</keyword>
<protein>
    <recommendedName>
        <fullName evidence="5">ATP-dependent RNA helicase</fullName>
        <ecNumber evidence="5">3.6.4.13</ecNumber>
    </recommendedName>
</protein>
<dbReference type="GO" id="GO:0003724">
    <property type="term" value="F:RNA helicase activity"/>
    <property type="evidence" value="ECO:0007669"/>
    <property type="project" value="UniProtKB-EC"/>
</dbReference>
<evidence type="ECO:0000256" key="4">
    <source>
        <dbReference type="ARBA" id="ARBA00022884"/>
    </source>
</evidence>
<keyword evidence="9" id="KW-1185">Reference proteome</keyword>
<proteinExistence type="inferred from homology"/>
<keyword evidence="3 5" id="KW-0067">ATP-binding</keyword>
<comment type="similarity">
    <text evidence="5">Belongs to the DEAD box helicase family.</text>
</comment>
<dbReference type="OrthoDB" id="193716at2759"/>
<feature type="compositionally biased region" description="Polar residues" evidence="6">
    <location>
        <begin position="12"/>
        <end position="28"/>
    </location>
</feature>
<comment type="function">
    <text evidence="5">RNA helicase.</text>
</comment>
<dbReference type="GO" id="GO:0005524">
    <property type="term" value="F:ATP binding"/>
    <property type="evidence" value="ECO:0007669"/>
    <property type="project" value="UniProtKB-UniRule"/>
</dbReference>
<keyword evidence="2 5" id="KW-0378">Hydrolase</keyword>
<dbReference type="InterPro" id="IPR011545">
    <property type="entry name" value="DEAD/DEAH_box_helicase_dom"/>
</dbReference>
<sequence>MPPRHKKPRIQEMSTVVSPPMTGATTPVSRAASPTGDRSHFSDKKFQDLPISLKLRQSIKHEFMTEVQAATIESALAGKDLLVQAKTGTGKTIGFLLPAIEKLLRSPRRPQGTPILVLSPTRELAQQIGQEARTLLPESDLRITTVTGGTNNPVADLNNLLKNDHEIVIATPGRLHDYFTGPRKAEIYAKFRGLQTLVLDEVDRLLDGGFARELDGVVGMLPKTKRQNLFFSATISNKIKQVAKQYNDGSEYNFISTLREDEMNTHQHVHQSYIITPFKEHIPTLLALLHLDSLKHALPHVTTSTPSLSPGVSGPTTQSKVMVFFPTARHVSFATELLSAPSIKKFLPTIFELHSRKSQGARTKATDEFRKAKSAILLSSDVAARGVGIPASADQYVHRLGRTARAGAGGQGIIVLDPREQPFVTSRDMQKTTTIVPYISAPSSHEAKELQTYIQTYTQHINNVLAHSTPEMAGSAYAAWLGYYKGQGKTTKWSSGGVGRGGNELRERGLGLEGHFTPTVVAQDCWDDGVEGCEGAERCET</sequence>
<comment type="domain">
    <text evidence="5">The Q motif is unique to and characteristic of the DEAD box family of RNA helicases and controls ATP binding and hydrolysis.</text>
</comment>
<dbReference type="InterPro" id="IPR001650">
    <property type="entry name" value="Helicase_C-like"/>
</dbReference>
<dbReference type="SMART" id="SM00490">
    <property type="entry name" value="HELICc"/>
    <property type="match status" value="1"/>
</dbReference>
<dbReference type="PANTHER" id="PTHR24031">
    <property type="entry name" value="RNA HELICASE"/>
    <property type="match status" value="1"/>
</dbReference>
<evidence type="ECO:0000313" key="8">
    <source>
        <dbReference type="EMBL" id="KAE9402222.1"/>
    </source>
</evidence>
<evidence type="ECO:0000256" key="5">
    <source>
        <dbReference type="RuleBase" id="RU365068"/>
    </source>
</evidence>
<dbReference type="InterPro" id="IPR014001">
    <property type="entry name" value="Helicase_ATP-bd"/>
</dbReference>
<dbReference type="CDD" id="cd18787">
    <property type="entry name" value="SF2_C_DEAD"/>
    <property type="match status" value="1"/>
</dbReference>
<dbReference type="GO" id="GO:0003723">
    <property type="term" value="F:RNA binding"/>
    <property type="evidence" value="ECO:0007669"/>
    <property type="project" value="UniProtKB-UniRule"/>
</dbReference>